<comment type="caution">
    <text evidence="8">The sequence shown here is derived from an EMBL/GenBank/DDBJ whole genome shotgun (WGS) entry which is preliminary data.</text>
</comment>
<dbReference type="PANTHER" id="PTHR30349:SF64">
    <property type="entry name" value="PROPHAGE INTEGRASE INTD-RELATED"/>
    <property type="match status" value="1"/>
</dbReference>
<keyword evidence="3 5" id="KW-0238">DNA-binding</keyword>
<protein>
    <submittedName>
        <fullName evidence="8">Site-specific integrase</fullName>
    </submittedName>
</protein>
<dbReference type="Pfam" id="PF14657">
    <property type="entry name" value="Arm-DNA-bind_4"/>
    <property type="match status" value="1"/>
</dbReference>
<dbReference type="InterPro" id="IPR011010">
    <property type="entry name" value="DNA_brk_join_enz"/>
</dbReference>
<reference evidence="8 9" key="1">
    <citation type="submission" date="2021-01" db="EMBL/GenBank/DDBJ databases">
        <title>Genome Sequencing of Type Strains.</title>
        <authorList>
            <person name="Lemaire J.F."/>
            <person name="Inderbitzin P."/>
            <person name="Collins S.B."/>
            <person name="Wespe N."/>
            <person name="Knight-Connoni V."/>
        </authorList>
    </citation>
    <scope>NUCLEOTIDE SEQUENCE [LARGE SCALE GENOMIC DNA]</scope>
    <source>
        <strain evidence="8 9">DSM 14730</strain>
    </source>
</reference>
<dbReference type="PROSITE" id="PS51900">
    <property type="entry name" value="CB"/>
    <property type="match status" value="1"/>
</dbReference>
<dbReference type="InterPro" id="IPR004107">
    <property type="entry name" value="Integrase_SAM-like_N"/>
</dbReference>
<dbReference type="PROSITE" id="PS51898">
    <property type="entry name" value="TYR_RECOMBINASE"/>
    <property type="match status" value="1"/>
</dbReference>
<evidence type="ECO:0000259" key="7">
    <source>
        <dbReference type="PROSITE" id="PS51900"/>
    </source>
</evidence>
<dbReference type="Proteomes" id="UP001319060">
    <property type="component" value="Unassembled WGS sequence"/>
</dbReference>
<dbReference type="Pfam" id="PF00589">
    <property type="entry name" value="Phage_integrase"/>
    <property type="match status" value="1"/>
</dbReference>
<dbReference type="InterPro" id="IPR013762">
    <property type="entry name" value="Integrase-like_cat_sf"/>
</dbReference>
<organism evidence="8 9">
    <name type="scientific">Fictibacillus barbaricus</name>
    <dbReference type="NCBI Taxonomy" id="182136"/>
    <lineage>
        <taxon>Bacteria</taxon>
        <taxon>Bacillati</taxon>
        <taxon>Bacillota</taxon>
        <taxon>Bacilli</taxon>
        <taxon>Bacillales</taxon>
        <taxon>Fictibacillaceae</taxon>
        <taxon>Fictibacillus</taxon>
    </lineage>
</organism>
<dbReference type="SUPFAM" id="SSF56349">
    <property type="entry name" value="DNA breaking-rejoining enzymes"/>
    <property type="match status" value="1"/>
</dbReference>
<keyword evidence="4" id="KW-0233">DNA recombination</keyword>
<evidence type="ECO:0000259" key="6">
    <source>
        <dbReference type="PROSITE" id="PS51898"/>
    </source>
</evidence>
<evidence type="ECO:0000313" key="9">
    <source>
        <dbReference type="Proteomes" id="UP001319060"/>
    </source>
</evidence>
<dbReference type="InterPro" id="IPR002104">
    <property type="entry name" value="Integrase_catalytic"/>
</dbReference>
<evidence type="ECO:0000256" key="3">
    <source>
        <dbReference type="ARBA" id="ARBA00023125"/>
    </source>
</evidence>
<dbReference type="InterPro" id="IPR044068">
    <property type="entry name" value="CB"/>
</dbReference>
<gene>
    <name evidence="8" type="ORF">JYA64_01175</name>
</gene>
<feature type="domain" description="Core-binding (CB)" evidence="7">
    <location>
        <begin position="73"/>
        <end position="156"/>
    </location>
</feature>
<evidence type="ECO:0000256" key="1">
    <source>
        <dbReference type="ARBA" id="ARBA00008857"/>
    </source>
</evidence>
<dbReference type="InterPro" id="IPR028259">
    <property type="entry name" value="AP2-like_int_N"/>
</dbReference>
<dbReference type="Gene3D" id="1.10.150.130">
    <property type="match status" value="1"/>
</dbReference>
<proteinExistence type="inferred from homology"/>
<name>A0ABS2Z7D4_9BACL</name>
<dbReference type="CDD" id="cd01189">
    <property type="entry name" value="INT_ICEBs1_C_like"/>
    <property type="match status" value="1"/>
</dbReference>
<evidence type="ECO:0000313" key="8">
    <source>
        <dbReference type="EMBL" id="MBN3543910.1"/>
    </source>
</evidence>
<dbReference type="Pfam" id="PF14659">
    <property type="entry name" value="Phage_int_SAM_3"/>
    <property type="match status" value="1"/>
</dbReference>
<dbReference type="EMBL" id="JAFHKS010000037">
    <property type="protein sequence ID" value="MBN3543910.1"/>
    <property type="molecule type" value="Genomic_DNA"/>
</dbReference>
<dbReference type="RefSeq" id="WP_188404571.1">
    <property type="nucleotide sequence ID" value="NZ_BMCE01000008.1"/>
</dbReference>
<evidence type="ECO:0000256" key="2">
    <source>
        <dbReference type="ARBA" id="ARBA00022908"/>
    </source>
</evidence>
<feature type="domain" description="Tyr recombinase" evidence="6">
    <location>
        <begin position="186"/>
        <end position="394"/>
    </location>
</feature>
<dbReference type="Gene3D" id="1.10.443.10">
    <property type="entry name" value="Intergrase catalytic core"/>
    <property type="match status" value="1"/>
</dbReference>
<accession>A0ABS2Z7D4</accession>
<dbReference type="PANTHER" id="PTHR30349">
    <property type="entry name" value="PHAGE INTEGRASE-RELATED"/>
    <property type="match status" value="1"/>
</dbReference>
<keyword evidence="9" id="KW-1185">Reference proteome</keyword>
<keyword evidence="2" id="KW-0229">DNA integration</keyword>
<sequence length="403" mass="47232">MSYIYKPRCKCKGKKCTCGASWAYIVDVGTDPKTGKRKQKKKSGFRTKKEAEAACAIFKNEIGQGIFVKETNVTFEEFAYEWLSIYEGMGKVKESTVRIRQHEIKRLLDYFAKLKLKDITRKQYQNAINDLKKRGYAQNTIDGAHRTGRMIFKKALELEVLKKDPTEFTYVPRQQKTIEEIEEKKEVPSYLERQELKHFLHVTKKMGLDQDYSIFLLLSYTGLRVGEMCALKWRDINMEEQTISISKTYYNPTNNRKEYKLLTPKTPTAARVIDIDDTVINELKKHQLFQKKKIMEHRDIYYDEDFVFTSTDDELPGYPYYIKKIENRMKRLLKLGGLNSLLTPHSLRHTHTSLLAEAGVSLPQIMERLGHKDESTTKNVYLHVTKEMKKEASQKFKELMENL</sequence>
<evidence type="ECO:0000256" key="4">
    <source>
        <dbReference type="ARBA" id="ARBA00023172"/>
    </source>
</evidence>
<comment type="similarity">
    <text evidence="1">Belongs to the 'phage' integrase family.</text>
</comment>
<dbReference type="InterPro" id="IPR050090">
    <property type="entry name" value="Tyrosine_recombinase_XerCD"/>
</dbReference>
<evidence type="ECO:0000256" key="5">
    <source>
        <dbReference type="PROSITE-ProRule" id="PRU01248"/>
    </source>
</evidence>
<dbReference type="InterPro" id="IPR010998">
    <property type="entry name" value="Integrase_recombinase_N"/>
</dbReference>